<feature type="binding site" description="axial binding residue" evidence="5">
    <location>
        <position position="475"/>
    </location>
    <ligand>
        <name>heme</name>
        <dbReference type="ChEBI" id="CHEBI:30413"/>
    </ligand>
    <ligandPart>
        <name>Fe</name>
        <dbReference type="ChEBI" id="CHEBI:18248"/>
    </ligandPart>
</feature>
<dbReference type="PANTHER" id="PTHR24305:SF166">
    <property type="entry name" value="CYTOCHROME P450 12A4, MITOCHONDRIAL-RELATED"/>
    <property type="match status" value="1"/>
</dbReference>
<keyword evidence="6" id="KW-0560">Oxidoreductase</keyword>
<sequence>MLTAVLALLAAAVFLIARRLAPHPSIASLPSIPFWKTVYLFVQNVPFDERHRELRVGVPTNTERMSRVWIAGRWLVQTSNAEFARKITAAPQLFPKVVLADKPRFKSSFPVKTFGRNVVGTIGAEWKRHRNIVSPPFAKPLSPEPFAKSVELLLTRFGELDGQVVEVYSWMQRLTLDVLGRGIFSFDFESMSSRDPGKYVALYNDMIGNVLHPISVILPFWSKVPTQKNLQTHKMSAEFRELLGGMVTQRVKERKASDQGLHRDLLDMMIDSAYTAEADAMHSLSPEELVNDLAVFFVAGHDTTSNALSTALHFLALYPDVQERAREHVKEVMKKYPRAATDDASSPYDALIPSADAVRNFDFITAIIKESLRLYPSAAILGIRRCVEETQFGSYVFPKDTWVQIDIYGMHHDEEYWPDPARFNPDRFMDSNKAAGTDATGDSSSPASPTTPTSPGGTKASKAAWMPFGGGSRICLGMQFSLMEQKVALAMMLLGFRFELPDAPDADKYRLATGILLRPEEANVVLHKL</sequence>
<dbReference type="InterPro" id="IPR017972">
    <property type="entry name" value="Cyt_P450_CS"/>
</dbReference>
<evidence type="ECO:0000256" key="5">
    <source>
        <dbReference type="PIRSR" id="PIRSR602401-1"/>
    </source>
</evidence>
<protein>
    <recommendedName>
        <fullName evidence="11">Cytochrome P450</fullName>
    </recommendedName>
</protein>
<dbReference type="GO" id="GO:0016705">
    <property type="term" value="F:oxidoreductase activity, acting on paired donors, with incorporation or reduction of molecular oxygen"/>
    <property type="evidence" value="ECO:0007669"/>
    <property type="project" value="InterPro"/>
</dbReference>
<evidence type="ECO:0000256" key="4">
    <source>
        <dbReference type="ARBA" id="ARBA00023004"/>
    </source>
</evidence>
<dbReference type="PANTHER" id="PTHR24305">
    <property type="entry name" value="CYTOCHROME P450"/>
    <property type="match status" value="1"/>
</dbReference>
<dbReference type="InterPro" id="IPR001128">
    <property type="entry name" value="Cyt_P450"/>
</dbReference>
<feature type="compositionally biased region" description="Low complexity" evidence="7">
    <location>
        <begin position="437"/>
        <end position="461"/>
    </location>
</feature>
<comment type="caution">
    <text evidence="9">The sequence shown here is derived from an EMBL/GenBank/DDBJ whole genome shotgun (WGS) entry which is preliminary data.</text>
</comment>
<dbReference type="PRINTS" id="PR00385">
    <property type="entry name" value="P450"/>
</dbReference>
<dbReference type="Gene3D" id="1.10.630.10">
    <property type="entry name" value="Cytochrome P450"/>
    <property type="match status" value="1"/>
</dbReference>
<dbReference type="GO" id="GO:0004497">
    <property type="term" value="F:monooxygenase activity"/>
    <property type="evidence" value="ECO:0007669"/>
    <property type="project" value="UniProtKB-KW"/>
</dbReference>
<dbReference type="Pfam" id="PF00067">
    <property type="entry name" value="p450"/>
    <property type="match status" value="1"/>
</dbReference>
<feature type="signal peptide" evidence="8">
    <location>
        <begin position="1"/>
        <end position="17"/>
    </location>
</feature>
<dbReference type="PRINTS" id="PR00463">
    <property type="entry name" value="EP450I"/>
</dbReference>
<keyword evidence="5 6" id="KW-0349">Heme</keyword>
<evidence type="ECO:0000256" key="2">
    <source>
        <dbReference type="ARBA" id="ARBA00010617"/>
    </source>
</evidence>
<evidence type="ECO:0000256" key="7">
    <source>
        <dbReference type="SAM" id="MobiDB-lite"/>
    </source>
</evidence>
<evidence type="ECO:0000256" key="3">
    <source>
        <dbReference type="ARBA" id="ARBA00022723"/>
    </source>
</evidence>
<gene>
    <name evidence="9" type="ORF">HDU87_008408</name>
</gene>
<comment type="similarity">
    <text evidence="2 6">Belongs to the cytochrome P450 family.</text>
</comment>
<dbReference type="EMBL" id="JADGJQ010000088">
    <property type="protein sequence ID" value="KAJ3171301.1"/>
    <property type="molecule type" value="Genomic_DNA"/>
</dbReference>
<dbReference type="Proteomes" id="UP001212152">
    <property type="component" value="Unassembled WGS sequence"/>
</dbReference>
<dbReference type="InterPro" id="IPR050121">
    <property type="entry name" value="Cytochrome_P450_monoxygenase"/>
</dbReference>
<evidence type="ECO:0000256" key="8">
    <source>
        <dbReference type="SAM" id="SignalP"/>
    </source>
</evidence>
<evidence type="ECO:0000313" key="10">
    <source>
        <dbReference type="Proteomes" id="UP001212152"/>
    </source>
</evidence>
<keyword evidence="8" id="KW-0732">Signal</keyword>
<evidence type="ECO:0008006" key="11">
    <source>
        <dbReference type="Google" id="ProtNLM"/>
    </source>
</evidence>
<comment type="cofactor">
    <cofactor evidence="1 5">
        <name>heme</name>
        <dbReference type="ChEBI" id="CHEBI:30413"/>
    </cofactor>
</comment>
<feature type="chain" id="PRO_5042223252" description="Cytochrome P450" evidence="8">
    <location>
        <begin position="18"/>
        <end position="529"/>
    </location>
</feature>
<keyword evidence="3 5" id="KW-0479">Metal-binding</keyword>
<dbReference type="GO" id="GO:0005506">
    <property type="term" value="F:iron ion binding"/>
    <property type="evidence" value="ECO:0007669"/>
    <property type="project" value="InterPro"/>
</dbReference>
<reference evidence="9" key="1">
    <citation type="submission" date="2020-05" db="EMBL/GenBank/DDBJ databases">
        <title>Phylogenomic resolution of chytrid fungi.</title>
        <authorList>
            <person name="Stajich J.E."/>
            <person name="Amses K."/>
            <person name="Simmons R."/>
            <person name="Seto K."/>
            <person name="Myers J."/>
            <person name="Bonds A."/>
            <person name="Quandt C.A."/>
            <person name="Barry K."/>
            <person name="Liu P."/>
            <person name="Grigoriev I."/>
            <person name="Longcore J.E."/>
            <person name="James T.Y."/>
        </authorList>
    </citation>
    <scope>NUCLEOTIDE SEQUENCE</scope>
    <source>
        <strain evidence="9">JEL0379</strain>
    </source>
</reference>
<keyword evidence="6" id="KW-0503">Monooxygenase</keyword>
<proteinExistence type="inferred from homology"/>
<name>A0AAD5TCU7_9FUNG</name>
<dbReference type="SUPFAM" id="SSF48264">
    <property type="entry name" value="Cytochrome P450"/>
    <property type="match status" value="1"/>
</dbReference>
<dbReference type="InterPro" id="IPR002401">
    <property type="entry name" value="Cyt_P450_E_grp-I"/>
</dbReference>
<evidence type="ECO:0000256" key="1">
    <source>
        <dbReference type="ARBA" id="ARBA00001971"/>
    </source>
</evidence>
<dbReference type="GO" id="GO:0020037">
    <property type="term" value="F:heme binding"/>
    <property type="evidence" value="ECO:0007669"/>
    <property type="project" value="InterPro"/>
</dbReference>
<dbReference type="InterPro" id="IPR036396">
    <property type="entry name" value="Cyt_P450_sf"/>
</dbReference>
<evidence type="ECO:0000313" key="9">
    <source>
        <dbReference type="EMBL" id="KAJ3171301.1"/>
    </source>
</evidence>
<dbReference type="AlphaFoldDB" id="A0AAD5TCU7"/>
<keyword evidence="10" id="KW-1185">Reference proteome</keyword>
<feature type="region of interest" description="Disordered" evidence="7">
    <location>
        <begin position="427"/>
        <end position="462"/>
    </location>
</feature>
<organism evidence="9 10">
    <name type="scientific">Geranomyces variabilis</name>
    <dbReference type="NCBI Taxonomy" id="109894"/>
    <lineage>
        <taxon>Eukaryota</taxon>
        <taxon>Fungi</taxon>
        <taxon>Fungi incertae sedis</taxon>
        <taxon>Chytridiomycota</taxon>
        <taxon>Chytridiomycota incertae sedis</taxon>
        <taxon>Chytridiomycetes</taxon>
        <taxon>Spizellomycetales</taxon>
        <taxon>Powellomycetaceae</taxon>
        <taxon>Geranomyces</taxon>
    </lineage>
</organism>
<dbReference type="PROSITE" id="PS00086">
    <property type="entry name" value="CYTOCHROME_P450"/>
    <property type="match status" value="1"/>
</dbReference>
<keyword evidence="4 5" id="KW-0408">Iron</keyword>
<evidence type="ECO:0000256" key="6">
    <source>
        <dbReference type="RuleBase" id="RU000461"/>
    </source>
</evidence>
<accession>A0AAD5TCU7</accession>